<keyword evidence="4" id="KW-1185">Reference proteome</keyword>
<dbReference type="Gene3D" id="3.90.640.10">
    <property type="entry name" value="Actin, Chain A, domain 4"/>
    <property type="match status" value="1"/>
</dbReference>
<dbReference type="InterPro" id="IPR043129">
    <property type="entry name" value="ATPase_NBD"/>
</dbReference>
<dbReference type="Proteomes" id="UP001447188">
    <property type="component" value="Unassembled WGS sequence"/>
</dbReference>
<accession>A0ABR3GKE8</accession>
<reference evidence="3 4" key="1">
    <citation type="submission" date="2024-02" db="EMBL/GenBank/DDBJ databases">
        <title>Discinaceae phylogenomics.</title>
        <authorList>
            <person name="Dirks A.C."/>
            <person name="James T.Y."/>
        </authorList>
    </citation>
    <scope>NUCLEOTIDE SEQUENCE [LARGE SCALE GENOMIC DNA]</scope>
    <source>
        <strain evidence="3 4">ACD0624</strain>
    </source>
</reference>
<protein>
    <recommendedName>
        <fullName evidence="5">Actin-related protein RO7</fullName>
    </recommendedName>
</protein>
<gene>
    <name evidence="3" type="ORF">Q9L58_004569</name>
</gene>
<evidence type="ECO:0000313" key="3">
    <source>
        <dbReference type="EMBL" id="KAL0636420.1"/>
    </source>
</evidence>
<proteinExistence type="inferred from homology"/>
<dbReference type="SUPFAM" id="SSF53067">
    <property type="entry name" value="Actin-like ATPase domain"/>
    <property type="match status" value="2"/>
</dbReference>
<feature type="compositionally biased region" description="Polar residues" evidence="2">
    <location>
        <begin position="10"/>
        <end position="32"/>
    </location>
</feature>
<dbReference type="Pfam" id="PF00022">
    <property type="entry name" value="Actin"/>
    <property type="match status" value="2"/>
</dbReference>
<dbReference type="SMART" id="SM00268">
    <property type="entry name" value="ACTIN"/>
    <property type="match status" value="1"/>
</dbReference>
<name>A0ABR3GKE8_9PEZI</name>
<evidence type="ECO:0000313" key="4">
    <source>
        <dbReference type="Proteomes" id="UP001447188"/>
    </source>
</evidence>
<dbReference type="EMBL" id="JBBBZM010000050">
    <property type="protein sequence ID" value="KAL0636420.1"/>
    <property type="molecule type" value="Genomic_DNA"/>
</dbReference>
<sequence length="513" mass="55720">MATHAPITPTPSNRSAFPMRTSSLNPANPLTSSRSAASTILQSYTTPSGTAVGGASSGGLYLHHSEDPLIFEIGSRLLRAGFANEGIPRCELEWTKEVFWSREGCVWSTDGEGRGELWRGDLRSVEMGVVEDVVERGVRMAYNKYLLLDSKLKRVIVVIPACFPTTLLTSLAKSFFVHFQMPGIMLLESPIMSCIAAGTRSALVLDLGWEEAVINIVYELRVVGRGGARGRSRRGGRVLRGMWGEFLEAEVEKSGMKGKVGEREVEEVLSRVGWCRGFGEETVASGNDSTIDIPLSTTTPPTKLKLAFCRLSEPAEKTFFARTTAPSISPDYPDDDDFPIPQLVYEALEDSPIDVRAACMQRIIIVGGGSLVPGLKKRIVDEVRSLVETAGWEKGQRRDKKNHVPQAPASDLELLKIVETKPEFQLHSEDEGEMTEEENYEWHAPPGGLSPGVPGREKKPGIGGPKVKGLESLGAWVGASLVAGMKGRGNIEVEREKFLSTVAGGGSGFPFGF</sequence>
<evidence type="ECO:0000256" key="1">
    <source>
        <dbReference type="RuleBase" id="RU000487"/>
    </source>
</evidence>
<feature type="region of interest" description="Disordered" evidence="2">
    <location>
        <begin position="426"/>
        <end position="465"/>
    </location>
</feature>
<dbReference type="Gene3D" id="3.30.420.40">
    <property type="match status" value="2"/>
</dbReference>
<dbReference type="PANTHER" id="PTHR11937">
    <property type="entry name" value="ACTIN"/>
    <property type="match status" value="1"/>
</dbReference>
<feature type="compositionally biased region" description="Acidic residues" evidence="2">
    <location>
        <begin position="430"/>
        <end position="439"/>
    </location>
</feature>
<evidence type="ECO:0000256" key="2">
    <source>
        <dbReference type="SAM" id="MobiDB-lite"/>
    </source>
</evidence>
<feature type="region of interest" description="Disordered" evidence="2">
    <location>
        <begin position="1"/>
        <end position="32"/>
    </location>
</feature>
<organism evidence="3 4">
    <name type="scientific">Discina gigas</name>
    <dbReference type="NCBI Taxonomy" id="1032678"/>
    <lineage>
        <taxon>Eukaryota</taxon>
        <taxon>Fungi</taxon>
        <taxon>Dikarya</taxon>
        <taxon>Ascomycota</taxon>
        <taxon>Pezizomycotina</taxon>
        <taxon>Pezizomycetes</taxon>
        <taxon>Pezizales</taxon>
        <taxon>Discinaceae</taxon>
        <taxon>Discina</taxon>
    </lineage>
</organism>
<comment type="similarity">
    <text evidence="1">Belongs to the actin family.</text>
</comment>
<comment type="caution">
    <text evidence="3">The sequence shown here is derived from an EMBL/GenBank/DDBJ whole genome shotgun (WGS) entry which is preliminary data.</text>
</comment>
<evidence type="ECO:0008006" key="5">
    <source>
        <dbReference type="Google" id="ProtNLM"/>
    </source>
</evidence>
<dbReference type="InterPro" id="IPR004000">
    <property type="entry name" value="Actin"/>
</dbReference>